<keyword evidence="2" id="KW-0812">Transmembrane</keyword>
<proteinExistence type="predicted"/>
<keyword evidence="2" id="KW-0472">Membrane</keyword>
<dbReference type="Proteomes" id="UP000807504">
    <property type="component" value="Unassembled WGS sequence"/>
</dbReference>
<keyword evidence="4" id="KW-1185">Reference proteome</keyword>
<evidence type="ECO:0000256" key="1">
    <source>
        <dbReference type="SAM" id="MobiDB-lite"/>
    </source>
</evidence>
<reference evidence="3" key="2">
    <citation type="submission" date="2020-06" db="EMBL/GenBank/DDBJ databases">
        <authorList>
            <person name="Sheffer M."/>
        </authorList>
    </citation>
    <scope>NUCLEOTIDE SEQUENCE</scope>
</reference>
<evidence type="ECO:0000256" key="2">
    <source>
        <dbReference type="SAM" id="Phobius"/>
    </source>
</evidence>
<dbReference type="AlphaFoldDB" id="A0A8T0ES31"/>
<keyword evidence="2" id="KW-1133">Transmembrane helix</keyword>
<comment type="caution">
    <text evidence="3">The sequence shown here is derived from an EMBL/GenBank/DDBJ whole genome shotgun (WGS) entry which is preliminary data.</text>
</comment>
<sequence length="252" mass="27895">MPMISMDFKITPPKVKPQRAISLALAIIRPLLCTLCSLVAPVIVYLVEGCTTLFWWMLGFVPIIFLLLLVFDSQKIKDITEYLKIKYCVGIHRKKLLHVPSSYKNLSPLNLISAPKNSSSSLQSQILDGFEDSQSTTSSIVVDIPSSHDYKSTSSSSSASDEAIIPQHPTHLTPTRRRVISPASISLSPLRNKVNAPKISPVSKRRLGVSEYGSPRLLAVEEPSHLPSILESTYCECNADNLLAQKFSCFHM</sequence>
<gene>
    <name evidence="3" type="ORF">HNY73_015353</name>
</gene>
<reference evidence="3" key="1">
    <citation type="journal article" date="2020" name="bioRxiv">
        <title>Chromosome-level reference genome of the European wasp spider Argiope bruennichi: a resource for studies on range expansion and evolutionary adaptation.</title>
        <authorList>
            <person name="Sheffer M.M."/>
            <person name="Hoppe A."/>
            <person name="Krehenwinkel H."/>
            <person name="Uhl G."/>
            <person name="Kuss A.W."/>
            <person name="Jensen L."/>
            <person name="Jensen C."/>
            <person name="Gillespie R.G."/>
            <person name="Hoff K.J."/>
            <person name="Prost S."/>
        </authorList>
    </citation>
    <scope>NUCLEOTIDE SEQUENCE</scope>
</reference>
<accession>A0A8T0ES31</accession>
<dbReference type="OrthoDB" id="6458694at2759"/>
<name>A0A8T0ES31_ARGBR</name>
<feature type="transmembrane region" description="Helical" evidence="2">
    <location>
        <begin position="21"/>
        <end position="47"/>
    </location>
</feature>
<feature type="region of interest" description="Disordered" evidence="1">
    <location>
        <begin position="147"/>
        <end position="173"/>
    </location>
</feature>
<organism evidence="3 4">
    <name type="scientific">Argiope bruennichi</name>
    <name type="common">Wasp spider</name>
    <name type="synonym">Aranea bruennichi</name>
    <dbReference type="NCBI Taxonomy" id="94029"/>
    <lineage>
        <taxon>Eukaryota</taxon>
        <taxon>Metazoa</taxon>
        <taxon>Ecdysozoa</taxon>
        <taxon>Arthropoda</taxon>
        <taxon>Chelicerata</taxon>
        <taxon>Arachnida</taxon>
        <taxon>Araneae</taxon>
        <taxon>Araneomorphae</taxon>
        <taxon>Entelegynae</taxon>
        <taxon>Araneoidea</taxon>
        <taxon>Araneidae</taxon>
        <taxon>Argiope</taxon>
    </lineage>
</organism>
<protein>
    <submittedName>
        <fullName evidence="3">Uncharacterized protein</fullName>
    </submittedName>
</protein>
<evidence type="ECO:0000313" key="3">
    <source>
        <dbReference type="EMBL" id="KAF8778650.1"/>
    </source>
</evidence>
<dbReference type="EMBL" id="JABXBU010002072">
    <property type="protein sequence ID" value="KAF8778650.1"/>
    <property type="molecule type" value="Genomic_DNA"/>
</dbReference>
<evidence type="ECO:0000313" key="4">
    <source>
        <dbReference type="Proteomes" id="UP000807504"/>
    </source>
</evidence>
<feature type="transmembrane region" description="Helical" evidence="2">
    <location>
        <begin position="53"/>
        <end position="71"/>
    </location>
</feature>